<evidence type="ECO:0000313" key="5">
    <source>
        <dbReference type="Proteomes" id="UP001500839"/>
    </source>
</evidence>
<evidence type="ECO:0000259" key="3">
    <source>
        <dbReference type="PROSITE" id="PS50977"/>
    </source>
</evidence>
<sequence length="186" mass="19609">MTTDGRRRVIDAATRRYLAGDPIDMSTLAAELGVGRATLYRNAGNRDALLAAVLAEATERTYRKAIASARGTGAARVLDFVETVMRDVESAPPLRALTAREPMLFIRLALMPGAIEDVSAALTAQVIQVEADAGRLALPLPAATLASAIVRICDVHLYAPLLGGDHAEIDTALELVGLLLRPSPAG</sequence>
<evidence type="ECO:0000256" key="2">
    <source>
        <dbReference type="PROSITE-ProRule" id="PRU00335"/>
    </source>
</evidence>
<dbReference type="InterPro" id="IPR009057">
    <property type="entry name" value="Homeodomain-like_sf"/>
</dbReference>
<dbReference type="SUPFAM" id="SSF46689">
    <property type="entry name" value="Homeodomain-like"/>
    <property type="match status" value="1"/>
</dbReference>
<dbReference type="InterPro" id="IPR001647">
    <property type="entry name" value="HTH_TetR"/>
</dbReference>
<dbReference type="Pfam" id="PF18598">
    <property type="entry name" value="TetR_C_36"/>
    <property type="match status" value="1"/>
</dbReference>
<proteinExistence type="predicted"/>
<name>A0ABP9CZW7_9ACTN</name>
<dbReference type="EMBL" id="BAABKQ010000001">
    <property type="protein sequence ID" value="GAA4823802.1"/>
    <property type="molecule type" value="Genomic_DNA"/>
</dbReference>
<comment type="caution">
    <text evidence="4">The sequence shown here is derived from an EMBL/GenBank/DDBJ whole genome shotgun (WGS) entry which is preliminary data.</text>
</comment>
<organism evidence="4 5">
    <name type="scientific">Tomitella cavernea</name>
    <dbReference type="NCBI Taxonomy" id="1387982"/>
    <lineage>
        <taxon>Bacteria</taxon>
        <taxon>Bacillati</taxon>
        <taxon>Actinomycetota</taxon>
        <taxon>Actinomycetes</taxon>
        <taxon>Mycobacteriales</taxon>
        <taxon>Tomitella</taxon>
    </lineage>
</organism>
<keyword evidence="5" id="KW-1185">Reference proteome</keyword>
<dbReference type="Gene3D" id="1.10.357.10">
    <property type="entry name" value="Tetracycline Repressor, domain 2"/>
    <property type="match status" value="1"/>
</dbReference>
<feature type="DNA-binding region" description="H-T-H motif" evidence="2">
    <location>
        <begin position="24"/>
        <end position="43"/>
    </location>
</feature>
<protein>
    <recommendedName>
        <fullName evidence="3">HTH tetR-type domain-containing protein</fullName>
    </recommendedName>
</protein>
<dbReference type="InterPro" id="IPR041485">
    <property type="entry name" value="TetR_C_36"/>
</dbReference>
<dbReference type="PROSITE" id="PS50977">
    <property type="entry name" value="HTH_TETR_2"/>
    <property type="match status" value="1"/>
</dbReference>
<reference evidence="5" key="1">
    <citation type="journal article" date="2019" name="Int. J. Syst. Evol. Microbiol.">
        <title>The Global Catalogue of Microorganisms (GCM) 10K type strain sequencing project: providing services to taxonomists for standard genome sequencing and annotation.</title>
        <authorList>
            <consortium name="The Broad Institute Genomics Platform"/>
            <consortium name="The Broad Institute Genome Sequencing Center for Infectious Disease"/>
            <person name="Wu L."/>
            <person name="Ma J."/>
        </authorList>
    </citation>
    <scope>NUCLEOTIDE SEQUENCE [LARGE SCALE GENOMIC DNA]</scope>
    <source>
        <strain evidence="5">JCM 18542</strain>
    </source>
</reference>
<accession>A0ABP9CZW7</accession>
<gene>
    <name evidence="4" type="ORF">GCM10023353_35830</name>
</gene>
<evidence type="ECO:0000256" key="1">
    <source>
        <dbReference type="ARBA" id="ARBA00023125"/>
    </source>
</evidence>
<dbReference type="RefSeq" id="WP_200173518.1">
    <property type="nucleotide sequence ID" value="NZ_BAABKQ010000001.1"/>
</dbReference>
<feature type="domain" description="HTH tetR-type" evidence="3">
    <location>
        <begin position="3"/>
        <end position="61"/>
    </location>
</feature>
<evidence type="ECO:0000313" key="4">
    <source>
        <dbReference type="EMBL" id="GAA4823802.1"/>
    </source>
</evidence>
<keyword evidence="1 2" id="KW-0238">DNA-binding</keyword>
<dbReference type="Proteomes" id="UP001500839">
    <property type="component" value="Unassembled WGS sequence"/>
</dbReference>